<dbReference type="GO" id="GO:0005654">
    <property type="term" value="C:nucleoplasm"/>
    <property type="evidence" value="ECO:0007669"/>
    <property type="project" value="UniProtKB-SubCell"/>
</dbReference>
<dbReference type="GO" id="GO:0005730">
    <property type="term" value="C:nucleolus"/>
    <property type="evidence" value="ECO:0007669"/>
    <property type="project" value="UniProtKB-SubCell"/>
</dbReference>
<keyword evidence="8" id="KW-0539">Nucleus</keyword>
<dbReference type="Proteomes" id="UP000010094">
    <property type="component" value="Chromosome VIII"/>
</dbReference>
<dbReference type="EMBL" id="CP003525">
    <property type="protein sequence ID" value="AFN83603.1"/>
    <property type="molecule type" value="Genomic_DNA"/>
</dbReference>
<dbReference type="KEGG" id="ero:EROM_081880"/>
<dbReference type="GeneID" id="20521923"/>
<dbReference type="Pfam" id="PF07728">
    <property type="entry name" value="AAA_5"/>
    <property type="match status" value="5"/>
</dbReference>
<dbReference type="GO" id="GO:0000055">
    <property type="term" value="P:ribosomal large subunit export from nucleus"/>
    <property type="evidence" value="ECO:0007669"/>
    <property type="project" value="TreeGrafter"/>
</dbReference>
<dbReference type="GO" id="GO:0030687">
    <property type="term" value="C:preribosome, large subunit precursor"/>
    <property type="evidence" value="ECO:0007669"/>
    <property type="project" value="TreeGrafter"/>
</dbReference>
<dbReference type="Gene3D" id="3.40.50.300">
    <property type="entry name" value="P-loop containing nucleotide triphosphate hydrolases"/>
    <property type="match status" value="6"/>
</dbReference>
<dbReference type="InterPro" id="IPR027417">
    <property type="entry name" value="P-loop_NTPase"/>
</dbReference>
<evidence type="ECO:0000256" key="5">
    <source>
        <dbReference type="ARBA" id="ARBA00022741"/>
    </source>
</evidence>
<feature type="compositionally biased region" description="Acidic residues" evidence="10">
    <location>
        <begin position="2450"/>
        <end position="2467"/>
    </location>
</feature>
<evidence type="ECO:0000313" key="12">
    <source>
        <dbReference type="EMBL" id="AFN83603.1"/>
    </source>
</evidence>
<feature type="domain" description="AAA+ ATPase" evidence="11">
    <location>
        <begin position="947"/>
        <end position="1093"/>
    </location>
</feature>
<proteinExistence type="inferred from homology"/>
<evidence type="ECO:0000256" key="2">
    <source>
        <dbReference type="ARBA" id="ARBA00004642"/>
    </source>
</evidence>
<evidence type="ECO:0000256" key="4">
    <source>
        <dbReference type="ARBA" id="ARBA00017143"/>
    </source>
</evidence>
<evidence type="ECO:0000256" key="8">
    <source>
        <dbReference type="ARBA" id="ARBA00023242"/>
    </source>
</evidence>
<name>I6ZK14_ENCRO</name>
<dbReference type="SUPFAM" id="SSF52540">
    <property type="entry name" value="P-loop containing nucleoside triphosphate hydrolases"/>
    <property type="match status" value="6"/>
</dbReference>
<comment type="subcellular location">
    <subcellularLocation>
        <location evidence="1">Nucleus</location>
        <location evidence="1">Nucleolus</location>
    </subcellularLocation>
    <subcellularLocation>
        <location evidence="2">Nucleus</location>
        <location evidence="2">Nucleoplasm</location>
    </subcellularLocation>
</comment>
<feature type="region of interest" description="Disordered" evidence="10">
    <location>
        <begin position="2412"/>
        <end position="2544"/>
    </location>
</feature>
<evidence type="ECO:0000256" key="6">
    <source>
        <dbReference type="ARBA" id="ARBA00022840"/>
    </source>
</evidence>
<dbReference type="InterPro" id="IPR040848">
    <property type="entry name" value="AAA_lid_7"/>
</dbReference>
<organism evidence="12 13">
    <name type="scientific">Encephalitozoon romaleae (strain SJ-2008)</name>
    <name type="common">Microsporidian parasite</name>
    <dbReference type="NCBI Taxonomy" id="1178016"/>
    <lineage>
        <taxon>Eukaryota</taxon>
        <taxon>Fungi</taxon>
        <taxon>Fungi incertae sedis</taxon>
        <taxon>Microsporidia</taxon>
        <taxon>Unikaryonidae</taxon>
        <taxon>Encephalitozoon</taxon>
    </lineage>
</organism>
<dbReference type="VEuPathDB" id="MicrosporidiaDB:EROM_081880"/>
<dbReference type="RefSeq" id="XP_009265100.1">
    <property type="nucleotide sequence ID" value="XM_009266825.1"/>
</dbReference>
<dbReference type="OrthoDB" id="5186at2759"/>
<dbReference type="FunFam" id="3.40.50.300:FF:000142">
    <property type="entry name" value="Midasin"/>
    <property type="match status" value="3"/>
</dbReference>
<keyword evidence="13" id="KW-1185">Reference proteome</keyword>
<evidence type="ECO:0000259" key="11">
    <source>
        <dbReference type="SMART" id="SM00382"/>
    </source>
</evidence>
<dbReference type="InterPro" id="IPR011704">
    <property type="entry name" value="ATPase_dyneun-rel_AAA"/>
</dbReference>
<feature type="domain" description="AAA+ ATPase" evidence="11">
    <location>
        <begin position="307"/>
        <end position="525"/>
    </location>
</feature>
<dbReference type="PANTHER" id="PTHR48103:SF2">
    <property type="entry name" value="MIDASIN"/>
    <property type="match status" value="1"/>
</dbReference>
<dbReference type="InterPro" id="IPR041190">
    <property type="entry name" value="Midasin_AAA_lid_5"/>
</dbReference>
<feature type="compositionally biased region" description="Acidic residues" evidence="10">
    <location>
        <begin position="2487"/>
        <end position="2502"/>
    </location>
</feature>
<dbReference type="GO" id="GO:0000027">
    <property type="term" value="P:ribosomal large subunit assembly"/>
    <property type="evidence" value="ECO:0007669"/>
    <property type="project" value="TreeGrafter"/>
</dbReference>
<dbReference type="GO" id="GO:0005524">
    <property type="term" value="F:ATP binding"/>
    <property type="evidence" value="ECO:0007669"/>
    <property type="project" value="UniProtKB-KW"/>
</dbReference>
<evidence type="ECO:0000256" key="7">
    <source>
        <dbReference type="ARBA" id="ARBA00023186"/>
    </source>
</evidence>
<feature type="compositionally biased region" description="Basic and acidic residues" evidence="10">
    <location>
        <begin position="2519"/>
        <end position="2536"/>
    </location>
</feature>
<dbReference type="HOGENOM" id="CLU_226725_0_0_1"/>
<dbReference type="InterPro" id="IPR003593">
    <property type="entry name" value="AAA+_ATPase"/>
</dbReference>
<evidence type="ECO:0000256" key="1">
    <source>
        <dbReference type="ARBA" id="ARBA00004604"/>
    </source>
</evidence>
<reference evidence="12 13" key="1">
    <citation type="journal article" date="2012" name="Proc. Natl. Acad. Sci. U.S.A.">
        <title>Gain and loss of multiple functionally related, horizontally transferred genes in the reduced genomes of two microsporidian parasites.</title>
        <authorList>
            <person name="Pombert J.-F."/>
            <person name="Selman M."/>
            <person name="Burki F."/>
            <person name="Bardell F.T."/>
            <person name="Farinelli L."/>
            <person name="Solter L.F."/>
            <person name="Whitman D.W."/>
            <person name="Weiss L.M."/>
            <person name="Corradi N."/>
            <person name="Keeling P.J."/>
        </authorList>
    </citation>
    <scope>NUCLEOTIDE SEQUENCE [LARGE SCALE GENOMIC DNA]</scope>
    <source>
        <strain evidence="12 13">SJ-2008</strain>
    </source>
</reference>
<dbReference type="Pfam" id="PF17867">
    <property type="entry name" value="AAA_lid_7"/>
    <property type="match status" value="1"/>
</dbReference>
<sequence>MKFKKHKKNDIRVGLLGNFDRLATEAVRLRVAVAVYGEVGKTSLVSKLHSELCDEEGRLVEIDSREITDARTLGGFYAIKGGDVEYVKGLLIESMKSGDWVLFKRIDKNHGLLQYLFTVIKYRRLLGNNGEEVLAHDNFRLFFTSEDRFEVDDVVFVGPLRFMFEDVMNIFEVECVRRLLIKVLENISGLWKGCMRDKGEECQSSCPKNECRSNGWCLSKETGVCGAHFRSLLKIKKRIENINGTGTEERVRIYQSVCNVLLKHGSDSLRCFLALTEVPSISLHGTDFAKTSCVEWGIFNLLWNISHRDHTLLIGDTGVGKTSMIQYLSLKSHFFLGRQTRLRIVNMSADFDGTDLIGGYGTLDMNKAIERLCNEEKITVPVCYGNRQKLEYLRHKISLKVREGISSSAGSIKKIDDLVKLLEKKVHFVYKKGILTECMINGEWLLLDEINLSSEETLNLIDGVLGKREILLYESGDVKPLRIHPGFMLFGCMNPGGDFGKKRYEGIEFNTVYVHDFSTSLKDISLVIHSVLGYEVSEEKKGKIGEFFLELKNKVLKNELSNVVEPLISGRSLVRVLNFIRKKSEEEFERGVYEAFDLFVFTQLDFVSRSIATTLLSKYFTVQAESMEKTRVKDGFVLTRRIQTYLRIMELAIISNYPLLLQGDTSTGKTSMVLFLSREMNRRVIRINNHEHTEASDYIGSFTSTSNGIEFREGALVKAMRRGDWVVLDELNLASSDVLEVLNRLLDDNRQIYIPETDEIITPHKNFRIFATQNIGYGGRKGLSKAFRNRFVEMFFCESSEEEILEILHGASKLPKSFCKKMVEVYGGLRSKRSINALVTLRDLFKWSGRVPRTLDEVCFLGMGIVYERQREPRDRRWVYQIFSESFGKMSVERYGRIIIGEEKECLRDILIGKSIKFTFEELRGRNFVLTDTFKKLINLVVLAWGSKEPILIVGETGIGKTRVCEIVGSLFETKIVTLSMHKGIESSDFIGNFVFENSKVVWRDGPLVKAMKNGDAFLIDEINLAEDSVLERLNSVLESQRTLYIAETGKEVVAHEKFRILATMNPGGDFGKRELSPALKNRFTEIYFEICLSEVPMIFDYLIDKRLGETGISRESIDIFKSLARSLDVSIRKLELMADFIYRRYTGKFEGVVCTDGFDVTNTWNEALEIAGIKDFEVETRYIECEKMFGAFPYLLEHRNLSSFDFESPTSTLNLRRILRAMGLGIGVMLEGDPGIGKTSIIQGIARKIGRKCIRINLSEQTELCDLVGSYLPIDGEIRFIESELLHSLRDGGWIILDEINLCTQSVIEGLNSVLDYRRKLFIPEATVNVHRDTRIFATLNPYNSVNGRKVLPRSFLDRFIRIKMDKYTIKDITHILNKMFMKPIIVDSASLRENIRSNQMGALEDRKVSYSIDESVVRIGSFSTKRKDRDLDFVLIHSQLQQIEVIMKCMEINIPVVISGGIGKDSLLRFISSVIGQEIMIFNCHKDTDVCDLLGQYQKMQNGMFEWCDSTVVCGIKKGMIVVFTGVEFVEKSVFDRLNSLFESERTLNVYERGIDTNVVVNPSTRLILMAKEPNMLSPALLDRCMHVGLSDKVDYIDLWKLFVRSSIDSHPVSHRDFCGILMEGNQINFGLDLKRFNLLGIWPDFLNRRLGGVYNTLEESEIDKLFEFKEKNIAGTEIDTELLNFYRKIKLHVMSPHDDESRIKLLANISSMNSEARKTVAFIKSADLSVFNRFHSNERCSLNFPRSSKDLKVKVIRCFRDKKLSGYKSLRTIVEKLAEVRWESLPDFDTFFFEFIERCLDDPLNILKKELTAEMNVFENRSLLEIHNTMKNMYKYGKGSIDEMVDDYENGVKEYKAKIKDIERRMDRDYSKFRDSLMNLDFCSYMCGDRTFYESFDDIFDYYLIYMFYRWVNGEGCSGKCKIKRLDEHCLEEKSVNLRDEVPGVYVNYSILCSNLIHQGLKVLSHLEKIDYKLLGYEFSRYLNSLYYSKPEDRCSLILEGIIFDRMIYVKEDGWIDYALGFDEEDLDKSLRSIFNIKSRARIIEINTDKIEIAKELISSMDQEMMELPIFTSISYLTEYTEKKIMNSENEKDISLRNMNDMGFDEDRVLESTIVLKKWTEEASVTDNKKAPLYSLMEILQGFYKDASVCDIERNYKYFLYLLLTPFDFEMAERYFLDCSVYEFVDRVRHAQEMAIKNKEPVFYNVTLKYASFEVEKIYEDKIRDAKSKLRKEPKLYKKTLEDLKKFLILPVTNVLDLKFPQPYPVCQGYHPGVCTHILKDRSDCECRDWIEFSKNFNKKEVEKAFENRRIKKKDILELFFNRIPEDMFSTSEICLGKVVNQMIEDTAIMNLTQICIENLYIPFMHFTFIFGYREEELIDGDEVGMKNGTGNANISDQIRHEDEIDDEYGEHEKVSESDGIDFDNDGSVSTVSEPEEEEHESGVEGYNDEEEESKEEEKEWLDEQDTRIDVEDEGFGSERSSENEEGEIQYSEDSEEIENSGRSEGDDMGSEDEGDTKPQNDEDSDFHNEPKTNEYQFKEGALNKNQTCEVADNYDRCVAGNNRDDKALYAGEGNERISGDEESGSGDAFESTIRIRIEEGDCTKLTNMLRIIMESRKGSRYKGDFRSGKKLNMKRLVPYIASGFRRDRIWMKRQKNDKKDYILRLFIDNSKSMYNQEMVDTLLSLYSKINISFSLLGIPVEVYRFGEVLERCSVEDMKFNDSKTMIDWIDEFNDGINIILTDGLFQNVGHHHPNFLVLLIDKCNVKKMSKVIVSEGSVFVQRYLDTFPLKYCIISDVDELESTFVMALNELINS</sequence>
<gene>
    <name evidence="12" type="ordered locus">EROM_081880</name>
</gene>
<evidence type="ECO:0000313" key="13">
    <source>
        <dbReference type="Proteomes" id="UP000010094"/>
    </source>
</evidence>
<protein>
    <recommendedName>
        <fullName evidence="4">Midasin</fullName>
    </recommendedName>
</protein>
<evidence type="ECO:0000256" key="3">
    <source>
        <dbReference type="ARBA" id="ARBA00007188"/>
    </source>
</evidence>
<dbReference type="Pfam" id="PF17865">
    <property type="entry name" value="AAA_lid_5"/>
    <property type="match status" value="1"/>
</dbReference>
<comment type="similarity">
    <text evidence="3">Belongs to the midasin family.</text>
</comment>
<feature type="domain" description="AAA+ ATPase" evidence="11">
    <location>
        <begin position="1225"/>
        <end position="1370"/>
    </location>
</feature>
<feature type="coiled-coil region" evidence="9">
    <location>
        <begin position="1848"/>
        <end position="1875"/>
    </location>
</feature>
<dbReference type="PANTHER" id="PTHR48103">
    <property type="entry name" value="MIDASIN-RELATED"/>
    <property type="match status" value="1"/>
</dbReference>
<evidence type="ECO:0000256" key="10">
    <source>
        <dbReference type="SAM" id="MobiDB-lite"/>
    </source>
</evidence>
<keyword evidence="9" id="KW-0175">Coiled coil</keyword>
<keyword evidence="5" id="KW-0547">Nucleotide-binding</keyword>
<keyword evidence="7" id="KW-0143">Chaperone</keyword>
<accession>I6ZK14</accession>
<evidence type="ECO:0000256" key="9">
    <source>
        <dbReference type="SAM" id="Coils"/>
    </source>
</evidence>
<keyword evidence="6" id="KW-0067">ATP-binding</keyword>
<dbReference type="CDD" id="cd00009">
    <property type="entry name" value="AAA"/>
    <property type="match status" value="3"/>
</dbReference>
<dbReference type="SMART" id="SM00382">
    <property type="entry name" value="AAA"/>
    <property type="match status" value="4"/>
</dbReference>
<dbReference type="GO" id="GO:0016887">
    <property type="term" value="F:ATP hydrolysis activity"/>
    <property type="evidence" value="ECO:0007669"/>
    <property type="project" value="InterPro"/>
</dbReference>
<feature type="domain" description="AAA+ ATPase" evidence="11">
    <location>
        <begin position="655"/>
        <end position="801"/>
    </location>
</feature>